<dbReference type="Proteomes" id="UP000256661">
    <property type="component" value="Unassembled WGS sequence"/>
</dbReference>
<dbReference type="RefSeq" id="WP_116025705.1">
    <property type="nucleotide sequence ID" value="NZ_QTTT01000001.1"/>
</dbReference>
<sequence length="161" mass="17548">MVALVNEVQGLVTVERHLFSLVGVEAVSTPEDADWIPWQPSPQEPGFLYVESAGEDHDAQVILQMWDGEPARDASSWETAADLAVVVSGDSVQLATLTGGPAEMDDLSVDTGTYHLRACCRGRRAIADILSRDLSGSDDDSAADEWPEGVEVYLFQFWPRV</sequence>
<evidence type="ECO:0000313" key="2">
    <source>
        <dbReference type="Proteomes" id="UP000256661"/>
    </source>
</evidence>
<name>A0A3D9T5P8_9ACTN</name>
<evidence type="ECO:0008006" key="3">
    <source>
        <dbReference type="Google" id="ProtNLM"/>
    </source>
</evidence>
<dbReference type="OrthoDB" id="3470032at2"/>
<organism evidence="1 2">
    <name type="scientific">Thermomonospora umbrina</name>
    <dbReference type="NCBI Taxonomy" id="111806"/>
    <lineage>
        <taxon>Bacteria</taxon>
        <taxon>Bacillati</taxon>
        <taxon>Actinomycetota</taxon>
        <taxon>Actinomycetes</taxon>
        <taxon>Streptosporangiales</taxon>
        <taxon>Thermomonosporaceae</taxon>
        <taxon>Thermomonospora</taxon>
    </lineage>
</organism>
<accession>A0A3D9T5P8</accession>
<protein>
    <recommendedName>
        <fullName evidence="3">Immunity protein 21 of polymorphic toxin system</fullName>
    </recommendedName>
</protein>
<dbReference type="AlphaFoldDB" id="A0A3D9T5P8"/>
<reference evidence="1 2" key="1">
    <citation type="submission" date="2018-08" db="EMBL/GenBank/DDBJ databases">
        <title>Sequencing the genomes of 1000 actinobacteria strains.</title>
        <authorList>
            <person name="Klenk H.-P."/>
        </authorList>
    </citation>
    <scope>NUCLEOTIDE SEQUENCE [LARGE SCALE GENOMIC DNA]</scope>
    <source>
        <strain evidence="1 2">DSM 43927</strain>
    </source>
</reference>
<gene>
    <name evidence="1" type="ORF">DFJ69_6116</name>
</gene>
<dbReference type="EMBL" id="QTTT01000001">
    <property type="protein sequence ID" value="REF00566.1"/>
    <property type="molecule type" value="Genomic_DNA"/>
</dbReference>
<proteinExistence type="predicted"/>
<evidence type="ECO:0000313" key="1">
    <source>
        <dbReference type="EMBL" id="REF00566.1"/>
    </source>
</evidence>
<keyword evidence="2" id="KW-1185">Reference proteome</keyword>
<comment type="caution">
    <text evidence="1">The sequence shown here is derived from an EMBL/GenBank/DDBJ whole genome shotgun (WGS) entry which is preliminary data.</text>
</comment>